<dbReference type="EMBL" id="POTW01000027">
    <property type="protein sequence ID" value="PZF83216.1"/>
    <property type="molecule type" value="Genomic_DNA"/>
</dbReference>
<comment type="caution">
    <text evidence="1">The sequence shown here is derived from an EMBL/GenBank/DDBJ whole genome shotgun (WGS) entry which is preliminary data.</text>
</comment>
<organism evidence="1 2">
    <name type="scientific">Jiangella anatolica</name>
    <dbReference type="NCBI Taxonomy" id="2670374"/>
    <lineage>
        <taxon>Bacteria</taxon>
        <taxon>Bacillati</taxon>
        <taxon>Actinomycetota</taxon>
        <taxon>Actinomycetes</taxon>
        <taxon>Jiangellales</taxon>
        <taxon>Jiangellaceae</taxon>
        <taxon>Jiangella</taxon>
    </lineage>
</organism>
<dbReference type="Proteomes" id="UP000248764">
    <property type="component" value="Unassembled WGS sequence"/>
</dbReference>
<evidence type="ECO:0000313" key="1">
    <source>
        <dbReference type="EMBL" id="PZF83216.1"/>
    </source>
</evidence>
<dbReference type="AlphaFoldDB" id="A0A2W2CBR9"/>
<gene>
    <name evidence="1" type="ORF">C1I92_13140</name>
</gene>
<keyword evidence="2" id="KW-1185">Reference proteome</keyword>
<sequence length="77" mass="8988">MRHQPLVPAWQFSYDREIQGGSMIEDPIVLALEAEEARYDELAERIHLYYHLDATIDSDVKEFAELRRVLGKDREAA</sequence>
<evidence type="ECO:0000313" key="2">
    <source>
        <dbReference type="Proteomes" id="UP000248764"/>
    </source>
</evidence>
<accession>A0A2W2CBR9</accession>
<protein>
    <submittedName>
        <fullName evidence="1">Uncharacterized protein</fullName>
    </submittedName>
</protein>
<name>A0A2W2CBR9_9ACTN</name>
<proteinExistence type="predicted"/>
<reference evidence="1 2" key="1">
    <citation type="submission" date="2018-01" db="EMBL/GenBank/DDBJ databases">
        <title>Draft genome sequence of Jiangella sp. GTF31.</title>
        <authorList>
            <person name="Sahin N."/>
            <person name="Ay H."/>
            <person name="Saygin H."/>
        </authorList>
    </citation>
    <scope>NUCLEOTIDE SEQUENCE [LARGE SCALE GENOMIC DNA]</scope>
    <source>
        <strain evidence="1 2">GTF31</strain>
    </source>
</reference>